<reference evidence="1" key="1">
    <citation type="submission" date="2018-10" db="EMBL/GenBank/DDBJ databases">
        <title>Hidden diversity of soil giant viruses.</title>
        <authorList>
            <person name="Schulz F."/>
            <person name="Alteio L."/>
            <person name="Goudeau D."/>
            <person name="Ryan E.M."/>
            <person name="Malmstrom R.R."/>
            <person name="Blanchard J."/>
            <person name="Woyke T."/>
        </authorList>
    </citation>
    <scope>NUCLEOTIDE SEQUENCE</scope>
    <source>
        <strain evidence="1">HYV1</strain>
    </source>
</reference>
<evidence type="ECO:0000313" key="1">
    <source>
        <dbReference type="EMBL" id="AYV83243.1"/>
    </source>
</evidence>
<dbReference type="EMBL" id="MK072387">
    <property type="protein sequence ID" value="AYV83243.1"/>
    <property type="molecule type" value="Genomic_DNA"/>
</dbReference>
<organism evidence="1">
    <name type="scientific">Hyperionvirus sp</name>
    <dbReference type="NCBI Taxonomy" id="2487770"/>
    <lineage>
        <taxon>Viruses</taxon>
        <taxon>Varidnaviria</taxon>
        <taxon>Bamfordvirae</taxon>
        <taxon>Nucleocytoviricota</taxon>
        <taxon>Megaviricetes</taxon>
        <taxon>Imitervirales</taxon>
        <taxon>Mimiviridae</taxon>
        <taxon>Klosneuvirinae</taxon>
    </lineage>
</organism>
<name>A0A3G5ABJ3_9VIRU</name>
<sequence>MTDVTLGGFSCSNRGFFPVYTRPCWSCSEPLKPQENIILMKDLEIINQTPDEIKKLSISDIKKKIPGFPEPNRSKDLYIEAFTPWSCQCEKKDITYEMFAKKNYIQKYNPCCCEKYRWKQIIEKTSWSCPFCLSIVCGRKCFWNHVNKDHWSKIIGLDDFIDLAVEPKILGAEWCPFCHRVSGPRNCDLVGLADDIDAAGLLNELHERYVKGSQVVPEEIAGNVDFTQYCVTNRVCQNCKDWDKKRIHIPKELIEMGGHDSLPFPPIYSHETCVPLYIKPKYIRLEMFLHSFKNLEKNIALCSKFIPDFLRRSYFEEVDFFFTEYPNCNNYVITHYIADLWYAMLYVKPFFSSVRRLRTPEEVRKMKIPTQPLLDAIQADISVINNALVATGLHAVLHPLIYCYLPWQIWNFERIFSKIHSDMIRLGPSAAALLAMAR</sequence>
<proteinExistence type="predicted"/>
<gene>
    <name evidence="1" type="ORF">Hyperionvirus5_49</name>
</gene>
<protein>
    <submittedName>
        <fullName evidence="1">Uncharacterized protein</fullName>
    </submittedName>
</protein>
<accession>A0A3G5ABJ3</accession>